<dbReference type="Proteomes" id="UP000765509">
    <property type="component" value="Unassembled WGS sequence"/>
</dbReference>
<proteinExistence type="predicted"/>
<gene>
    <name evidence="1" type="ORF">O181_038055</name>
</gene>
<dbReference type="EMBL" id="AVOT02014685">
    <property type="protein sequence ID" value="MBW0498340.1"/>
    <property type="molecule type" value="Genomic_DNA"/>
</dbReference>
<name>A0A9Q3HDS0_9BASI</name>
<organism evidence="1 2">
    <name type="scientific">Austropuccinia psidii MF-1</name>
    <dbReference type="NCBI Taxonomy" id="1389203"/>
    <lineage>
        <taxon>Eukaryota</taxon>
        <taxon>Fungi</taxon>
        <taxon>Dikarya</taxon>
        <taxon>Basidiomycota</taxon>
        <taxon>Pucciniomycotina</taxon>
        <taxon>Pucciniomycetes</taxon>
        <taxon>Pucciniales</taxon>
        <taxon>Sphaerophragmiaceae</taxon>
        <taxon>Austropuccinia</taxon>
    </lineage>
</organism>
<dbReference type="AlphaFoldDB" id="A0A9Q3HDS0"/>
<accession>A0A9Q3HDS0</accession>
<comment type="caution">
    <text evidence="1">The sequence shown here is derived from an EMBL/GenBank/DDBJ whole genome shotgun (WGS) entry which is preliminary data.</text>
</comment>
<reference evidence="1" key="1">
    <citation type="submission" date="2021-03" db="EMBL/GenBank/DDBJ databases">
        <title>Draft genome sequence of rust myrtle Austropuccinia psidii MF-1, a brazilian biotype.</title>
        <authorList>
            <person name="Quecine M.C."/>
            <person name="Pachon D.M.R."/>
            <person name="Bonatelli M.L."/>
            <person name="Correr F.H."/>
            <person name="Franceschini L.M."/>
            <person name="Leite T.F."/>
            <person name="Margarido G.R.A."/>
            <person name="Almeida C.A."/>
            <person name="Ferrarezi J.A."/>
            <person name="Labate C.A."/>
        </authorList>
    </citation>
    <scope>NUCLEOTIDE SEQUENCE</scope>
    <source>
        <strain evidence="1">MF-1</strain>
    </source>
</reference>
<evidence type="ECO:0000313" key="1">
    <source>
        <dbReference type="EMBL" id="MBW0498340.1"/>
    </source>
</evidence>
<protein>
    <submittedName>
        <fullName evidence="1">Uncharacterized protein</fullName>
    </submittedName>
</protein>
<keyword evidence="2" id="KW-1185">Reference proteome</keyword>
<sequence>MTLFISTQVIKSFFKIIDQLISIPYKLRIHIFRRSTRNHYIISIRAHLPNISINSSKTPCHSILAFILHIAILSGDPDRLTFYSWKYLSIREWQKQSILSSSAGTCHRLSFLGDCLGSGIGDGFIGETREGLEVNGFGEGGGIENGMVDRIG</sequence>
<evidence type="ECO:0000313" key="2">
    <source>
        <dbReference type="Proteomes" id="UP000765509"/>
    </source>
</evidence>